<name>A0A7S3PRM0_9STRA</name>
<feature type="region of interest" description="Disordered" evidence="1">
    <location>
        <begin position="393"/>
        <end position="440"/>
    </location>
</feature>
<reference evidence="2" key="1">
    <citation type="submission" date="2021-01" db="EMBL/GenBank/DDBJ databases">
        <authorList>
            <person name="Corre E."/>
            <person name="Pelletier E."/>
            <person name="Niang G."/>
            <person name="Scheremetjew M."/>
            <person name="Finn R."/>
            <person name="Kale V."/>
            <person name="Holt S."/>
            <person name="Cochrane G."/>
            <person name="Meng A."/>
            <person name="Brown T."/>
            <person name="Cohen L."/>
        </authorList>
    </citation>
    <scope>NUCLEOTIDE SEQUENCE</scope>
    <source>
        <strain evidence="2">GSBS06</strain>
    </source>
</reference>
<accession>A0A7S3PRM0</accession>
<dbReference type="AlphaFoldDB" id="A0A7S3PRM0"/>
<feature type="compositionally biased region" description="Polar residues" evidence="1">
    <location>
        <begin position="530"/>
        <end position="544"/>
    </location>
</feature>
<sequence>MRAQSRHVLMGTSTGIGTTSQTQMQVVEAEEAMKHRREHGPETSDSNLNLDSASGMETETETEMEKETSNIEMPTSVENQNQEYLSQDQNTSQSFYHNHPAYVNSGPRAPVNHLQVPMPPSTAASMPPISYGFTNNYPRPVSDPAQSFLWGAQNLFAGLSTVNTKLEALELRTRSLDDQRRRLDSLRNFVQSIYRQLQSHNDYVRGKQFLVGVRETASDVVVTKCLPEIWKLRANVEGLAERLPIKENNILHIREQRQGNGPVNENRTVPSDTCASLAREVELLVLRLAALGDERVQHVEIVGNGKRYKDGSSIRRMVTEDQLGKGNLSHLGIPKSWRSQSDTKTINSNFKEVGKMFNDVILPRIDTLEKHVEKRLDRLEKRVDILHGLFRTLNSNDSNKTTPEVEGNKKKSTASESESRSNTVPEESKQETSKKTMVINTKTNEHVIEGALVSGMNTNVDSSSDTSSNNIDVVASSSSSSSQGLALKHSVQDKPNVNMLAKRQTINTNEDPCAKVESGSSSDGTGTDHANPTSFKSSPGMNTKEQPRKTHHQLGAAAGRAAFNRSKEGKGKENATTKSAVNQDQEKI</sequence>
<proteinExistence type="predicted"/>
<feature type="compositionally biased region" description="Basic and acidic residues" evidence="1">
    <location>
        <begin position="565"/>
        <end position="575"/>
    </location>
</feature>
<evidence type="ECO:0000256" key="1">
    <source>
        <dbReference type="SAM" id="MobiDB-lite"/>
    </source>
</evidence>
<evidence type="ECO:0000313" key="2">
    <source>
        <dbReference type="EMBL" id="CAE0447930.1"/>
    </source>
</evidence>
<feature type="region of interest" description="Disordered" evidence="1">
    <location>
        <begin position="1"/>
        <end position="69"/>
    </location>
</feature>
<feature type="compositionally biased region" description="Polar residues" evidence="1">
    <location>
        <begin position="393"/>
        <end position="402"/>
    </location>
</feature>
<gene>
    <name evidence="2" type="ORF">ASTO00021_LOCUS17894</name>
</gene>
<feature type="compositionally biased region" description="Low complexity" evidence="1">
    <location>
        <begin position="518"/>
        <end position="528"/>
    </location>
</feature>
<organism evidence="2">
    <name type="scientific">Aplanochytrium stocchinoi</name>
    <dbReference type="NCBI Taxonomy" id="215587"/>
    <lineage>
        <taxon>Eukaryota</taxon>
        <taxon>Sar</taxon>
        <taxon>Stramenopiles</taxon>
        <taxon>Bigyra</taxon>
        <taxon>Labyrinthulomycetes</taxon>
        <taxon>Thraustochytrida</taxon>
        <taxon>Thraustochytriidae</taxon>
        <taxon>Aplanochytrium</taxon>
    </lineage>
</organism>
<feature type="compositionally biased region" description="Polar residues" evidence="1">
    <location>
        <begin position="576"/>
        <end position="588"/>
    </location>
</feature>
<feature type="compositionally biased region" description="Low complexity" evidence="1">
    <location>
        <begin position="10"/>
        <end position="25"/>
    </location>
</feature>
<feature type="compositionally biased region" description="Low complexity" evidence="1">
    <location>
        <begin position="457"/>
        <end position="482"/>
    </location>
</feature>
<protein>
    <submittedName>
        <fullName evidence="2">Uncharacterized protein</fullName>
    </submittedName>
</protein>
<feature type="compositionally biased region" description="Polar residues" evidence="1">
    <location>
        <begin position="43"/>
        <end position="52"/>
    </location>
</feature>
<feature type="region of interest" description="Disordered" evidence="1">
    <location>
        <begin position="456"/>
        <end position="588"/>
    </location>
</feature>
<feature type="compositionally biased region" description="Polar residues" evidence="1">
    <location>
        <begin position="414"/>
        <end position="425"/>
    </location>
</feature>
<dbReference type="EMBL" id="HBIN01023249">
    <property type="protein sequence ID" value="CAE0447930.1"/>
    <property type="molecule type" value="Transcribed_RNA"/>
</dbReference>